<comment type="subcellular location">
    <subcellularLocation>
        <location evidence="1">Cell membrane</location>
        <topology evidence="1">Multi-pass membrane protein</topology>
    </subcellularLocation>
</comment>
<evidence type="ECO:0000256" key="2">
    <source>
        <dbReference type="ARBA" id="ARBA00005262"/>
    </source>
</evidence>
<evidence type="ECO:0000256" key="4">
    <source>
        <dbReference type="ARBA" id="ARBA00022692"/>
    </source>
</evidence>
<dbReference type="PANTHER" id="PTHR33567:SF3">
    <property type="entry name" value="CHROMATE ION TRANSPORTER (EUROFUNG)"/>
    <property type="match status" value="1"/>
</dbReference>
<feature type="transmembrane region" description="Helical" evidence="7">
    <location>
        <begin position="229"/>
        <end position="251"/>
    </location>
</feature>
<dbReference type="InterPro" id="IPR003370">
    <property type="entry name" value="Chromate_transpt"/>
</dbReference>
<keyword evidence="5 7" id="KW-1133">Transmembrane helix</keyword>
<name>A0ABU1ZHY5_9BURK</name>
<keyword evidence="4 7" id="KW-0812">Transmembrane</keyword>
<feature type="transmembrane region" description="Helical" evidence="7">
    <location>
        <begin position="371"/>
        <end position="395"/>
    </location>
</feature>
<evidence type="ECO:0000256" key="1">
    <source>
        <dbReference type="ARBA" id="ARBA00004651"/>
    </source>
</evidence>
<dbReference type="Proteomes" id="UP001268089">
    <property type="component" value="Unassembled WGS sequence"/>
</dbReference>
<feature type="transmembrane region" description="Helical" evidence="7">
    <location>
        <begin position="118"/>
        <end position="139"/>
    </location>
</feature>
<feature type="transmembrane region" description="Helical" evidence="7">
    <location>
        <begin position="19"/>
        <end position="39"/>
    </location>
</feature>
<evidence type="ECO:0000313" key="8">
    <source>
        <dbReference type="EMBL" id="MDR7305144.1"/>
    </source>
</evidence>
<dbReference type="EMBL" id="JAVDXO010000001">
    <property type="protein sequence ID" value="MDR7305144.1"/>
    <property type="molecule type" value="Genomic_DNA"/>
</dbReference>
<feature type="transmembrane region" description="Helical" evidence="7">
    <location>
        <begin position="309"/>
        <end position="327"/>
    </location>
</feature>
<comment type="caution">
    <text evidence="8">The sequence shown here is derived from an EMBL/GenBank/DDBJ whole genome shotgun (WGS) entry which is preliminary data.</text>
</comment>
<feature type="transmembrane region" description="Helical" evidence="7">
    <location>
        <begin position="407"/>
        <end position="425"/>
    </location>
</feature>
<gene>
    <name evidence="8" type="ORF">J2X15_000410</name>
</gene>
<keyword evidence="6 7" id="KW-0472">Membrane</keyword>
<sequence length="451" mass="48057">MTATTTATPPARLSFGEAFIYWLKLGFISFGGPAGQISIMHEDLVERRRWISENRFLHALNYCMLLPGPEAQQLAIYIGWLLHRTWGGIVAGVLFVLPSLFILVGLSWVYMAYGHVPAIAGVFYGIKPAVTALVVHAAYRVGSRSLKNAWLWGIAVAAFVAIFALQLPFPVIVLAAGIVGYLGGRFAPAKFTAGGGHGSKAKSLGPALIDDDTPTPAHALFTWARFGRVLVVSLAIWLAGMGLLITVYGWNSVLAQMGWFFTKAALLTFGGAYAVLPYVFQGAVEHFQWLTAPQMIDGLALGETTPGPLIMVVSFVGFVGGWTQAIFGSDSLLLSGAVAASVVTFFTFLPSFMFILLGGPFIESTHGNLKFTAPLSGITAAVVGVIVNLAVFFAYHVLWPQGLGGHFEWPSLLIGTAAALALFRFKVGVIPVVLASGLAGLALTFLQPLPV</sequence>
<feature type="transmembrane region" description="Helical" evidence="7">
    <location>
        <begin position="151"/>
        <end position="182"/>
    </location>
</feature>
<keyword evidence="9" id="KW-1185">Reference proteome</keyword>
<dbReference type="NCBIfam" id="TIGR00937">
    <property type="entry name" value="2A51"/>
    <property type="match status" value="1"/>
</dbReference>
<evidence type="ECO:0000256" key="7">
    <source>
        <dbReference type="SAM" id="Phobius"/>
    </source>
</evidence>
<evidence type="ECO:0000313" key="9">
    <source>
        <dbReference type="Proteomes" id="UP001268089"/>
    </source>
</evidence>
<keyword evidence="3" id="KW-1003">Cell membrane</keyword>
<feature type="transmembrane region" description="Helical" evidence="7">
    <location>
        <begin position="333"/>
        <end position="359"/>
    </location>
</feature>
<comment type="similarity">
    <text evidence="2">Belongs to the chromate ion transporter (CHR) (TC 2.A.51) family.</text>
</comment>
<dbReference type="InterPro" id="IPR014047">
    <property type="entry name" value="Chr_Tranpt_l_chain"/>
</dbReference>
<reference evidence="8 9" key="1">
    <citation type="submission" date="2023-07" db="EMBL/GenBank/DDBJ databases">
        <title>Sorghum-associated microbial communities from plants grown in Nebraska, USA.</title>
        <authorList>
            <person name="Schachtman D."/>
        </authorList>
    </citation>
    <scope>NUCLEOTIDE SEQUENCE [LARGE SCALE GENOMIC DNA]</scope>
    <source>
        <strain evidence="8 9">BE308</strain>
    </source>
</reference>
<organism evidence="8 9">
    <name type="scientific">Rhodoferax saidenbachensis</name>
    <dbReference type="NCBI Taxonomy" id="1484693"/>
    <lineage>
        <taxon>Bacteria</taxon>
        <taxon>Pseudomonadati</taxon>
        <taxon>Pseudomonadota</taxon>
        <taxon>Betaproteobacteria</taxon>
        <taxon>Burkholderiales</taxon>
        <taxon>Comamonadaceae</taxon>
        <taxon>Rhodoferax</taxon>
    </lineage>
</organism>
<feature type="transmembrane region" description="Helical" evidence="7">
    <location>
        <begin position="86"/>
        <end position="111"/>
    </location>
</feature>
<evidence type="ECO:0000256" key="3">
    <source>
        <dbReference type="ARBA" id="ARBA00022475"/>
    </source>
</evidence>
<evidence type="ECO:0000256" key="5">
    <source>
        <dbReference type="ARBA" id="ARBA00022989"/>
    </source>
</evidence>
<dbReference type="PANTHER" id="PTHR33567">
    <property type="entry name" value="CHROMATE ION TRANSPORTER (EUROFUNG)"/>
    <property type="match status" value="1"/>
</dbReference>
<evidence type="ECO:0000256" key="6">
    <source>
        <dbReference type="ARBA" id="ARBA00023136"/>
    </source>
</evidence>
<dbReference type="PIRSF" id="PIRSF004810">
    <property type="entry name" value="ChrA"/>
    <property type="match status" value="1"/>
</dbReference>
<dbReference type="RefSeq" id="WP_310339012.1">
    <property type="nucleotide sequence ID" value="NZ_JAVDXO010000001.1"/>
</dbReference>
<feature type="transmembrane region" description="Helical" evidence="7">
    <location>
        <begin position="432"/>
        <end position="449"/>
    </location>
</feature>
<accession>A0ABU1ZHY5</accession>
<dbReference type="Pfam" id="PF02417">
    <property type="entry name" value="Chromate_transp"/>
    <property type="match status" value="2"/>
</dbReference>
<proteinExistence type="inferred from homology"/>
<protein>
    <submittedName>
        <fullName evidence="8">Chromate transporter</fullName>
    </submittedName>
</protein>
<feature type="transmembrane region" description="Helical" evidence="7">
    <location>
        <begin position="257"/>
        <end position="280"/>
    </location>
</feature>